<sequence length="286" mass="32017">MMSRGYINVGEGSWRSLGLPAKLLLSMMMIAMMYSYTSAAEVEITLSPAHGFAIGDSTEMQISCHFNATDFHSFSLHQNGTVVSKMEHDNHTGKYIVTNAKDFYCSNPKTKWGHSMVDCWKRNLNCHDATSYRCSVNDTHVSSPASLKVKSSLHSLEHVHNHDAAMKHVDVFNCTAHVALPSQNEVVFHWKVMHGFQMTSEKWDKVNVWGSDTCYANVTSSYHHHLGHDHSANPTTIACTVFQETRTKVVNQPHMGFPSAASGMLYTKWILVVNLILLFLVAAISR</sequence>
<keyword evidence="1" id="KW-0812">Transmembrane</keyword>
<keyword evidence="1" id="KW-1133">Transmembrane helix</keyword>
<proteinExistence type="predicted"/>
<evidence type="ECO:0000313" key="3">
    <source>
        <dbReference type="RefSeq" id="XP_036366564.1"/>
    </source>
</evidence>
<dbReference type="RefSeq" id="XP_036366564.1">
    <property type="nucleotide sequence ID" value="XM_036510671.1"/>
</dbReference>
<evidence type="ECO:0000313" key="2">
    <source>
        <dbReference type="Proteomes" id="UP000515154"/>
    </source>
</evidence>
<dbReference type="AlphaFoldDB" id="A0A7E6FFR2"/>
<keyword evidence="2" id="KW-1185">Reference proteome</keyword>
<gene>
    <name evidence="3" type="primary">LOC118766833</name>
</gene>
<keyword evidence="1" id="KW-0472">Membrane</keyword>
<evidence type="ECO:0000256" key="1">
    <source>
        <dbReference type="SAM" id="Phobius"/>
    </source>
</evidence>
<feature type="transmembrane region" description="Helical" evidence="1">
    <location>
        <begin position="265"/>
        <end position="284"/>
    </location>
</feature>
<organism evidence="2 3">
    <name type="scientific">Octopus sinensis</name>
    <name type="common">East Asian common octopus</name>
    <dbReference type="NCBI Taxonomy" id="2607531"/>
    <lineage>
        <taxon>Eukaryota</taxon>
        <taxon>Metazoa</taxon>
        <taxon>Spiralia</taxon>
        <taxon>Lophotrochozoa</taxon>
        <taxon>Mollusca</taxon>
        <taxon>Cephalopoda</taxon>
        <taxon>Coleoidea</taxon>
        <taxon>Octopodiformes</taxon>
        <taxon>Octopoda</taxon>
        <taxon>Incirrata</taxon>
        <taxon>Octopodidae</taxon>
        <taxon>Octopus</taxon>
    </lineage>
</organism>
<dbReference type="Proteomes" id="UP000515154">
    <property type="component" value="Linkage group LG18"/>
</dbReference>
<dbReference type="KEGG" id="osn:118766833"/>
<name>A0A7E6FFR2_9MOLL</name>
<reference evidence="3" key="1">
    <citation type="submission" date="2025-08" db="UniProtKB">
        <authorList>
            <consortium name="RefSeq"/>
        </authorList>
    </citation>
    <scope>IDENTIFICATION</scope>
</reference>
<protein>
    <submittedName>
        <fullName evidence="3">Uncharacterized protein LOC118766833 isoform X1</fullName>
    </submittedName>
</protein>
<accession>A0A7E6FFR2</accession>